<organism evidence="2">
    <name type="scientific">Oxytricha fallax</name>
    <dbReference type="NCBI Taxonomy" id="5944"/>
    <lineage>
        <taxon>Eukaryota</taxon>
        <taxon>Sar</taxon>
        <taxon>Alveolata</taxon>
        <taxon>Ciliophora</taxon>
        <taxon>Intramacronucleata</taxon>
        <taxon>Spirotrichea</taxon>
        <taxon>Stichotrichia</taxon>
        <taxon>Sporadotrichida</taxon>
        <taxon>Oxytrichidae</taxon>
        <taxon>Oxytrichinae</taxon>
        <taxon>Oxytricha</taxon>
    </lineage>
</organism>
<dbReference type="Pfam" id="PF13358">
    <property type="entry name" value="DDE_3"/>
    <property type="match status" value="1"/>
</dbReference>
<evidence type="ECO:0000313" key="2">
    <source>
        <dbReference type="EMBL" id="AAB42032.1"/>
    </source>
</evidence>
<dbReference type="InterPro" id="IPR012337">
    <property type="entry name" value="RNaseH-like_sf"/>
</dbReference>
<dbReference type="InterPro" id="IPR038717">
    <property type="entry name" value="Tc1-like_DDE_dom"/>
</dbReference>
<protein>
    <submittedName>
        <fullName evidence="2">42 kDa 'D,D35E' transposase</fullName>
    </submittedName>
</protein>
<reference evidence="2" key="2">
    <citation type="journal article" date="1989" name="Genes Dev.">
        <title>Precise excision of telomere-bearing transposons during Oxytricha fallax macronuclear development.</title>
        <authorList>
            <person name="Hunter D.J."/>
            <person name="Williams K."/>
            <person name="Cartinhour S."/>
            <person name="Herrick G."/>
        </authorList>
    </citation>
    <scope>NUCLEOTIDE SEQUENCE</scope>
    <source>
        <strain evidence="2">Subkaryonide 3.5</strain>
    </source>
</reference>
<dbReference type="AlphaFoldDB" id="P90561"/>
<feature type="domain" description="Tc1-like transposase DDE" evidence="1">
    <location>
        <begin position="173"/>
        <end position="304"/>
    </location>
</feature>
<dbReference type="EMBL" id="L39908">
    <property type="protein sequence ID" value="AAB42032.1"/>
    <property type="molecule type" value="Genomic_DNA"/>
</dbReference>
<dbReference type="SUPFAM" id="SSF53098">
    <property type="entry name" value="Ribonuclease H-like"/>
    <property type="match status" value="1"/>
</dbReference>
<dbReference type="Gene3D" id="3.30.420.10">
    <property type="entry name" value="Ribonuclease H-like superfamily/Ribonuclease H"/>
    <property type="match status" value="1"/>
</dbReference>
<evidence type="ECO:0000259" key="1">
    <source>
        <dbReference type="Pfam" id="PF13358"/>
    </source>
</evidence>
<dbReference type="GO" id="GO:0003676">
    <property type="term" value="F:nucleic acid binding"/>
    <property type="evidence" value="ECO:0007669"/>
    <property type="project" value="InterPro"/>
</dbReference>
<dbReference type="NCBIfam" id="NF033545">
    <property type="entry name" value="transpos_IS630"/>
    <property type="match status" value="1"/>
</dbReference>
<proteinExistence type="predicted"/>
<name>P90561_OXYFA</name>
<dbReference type="InterPro" id="IPR047655">
    <property type="entry name" value="Transpos_IS630-like"/>
</dbReference>
<reference evidence="2" key="4">
    <citation type="journal article" date="1996" name="Mol. Biol. Evol.">
        <title>Internal eliminated sequences interrupting the Oxytricha 81 locus: allelic divergence, conservation, conversions, and possible transposon origins.</title>
        <authorList>
            <person name="Seegmiller A."/>
            <person name="Williams K.R."/>
            <person name="Hammersmith R.L."/>
            <person name="Doak T.G."/>
            <person name="Witherspoon D."/>
            <person name="Messick T."/>
            <person name="Storjohann L.L."/>
            <person name="Herrick G."/>
        </authorList>
    </citation>
    <scope>NUCLEOTIDE SEQUENCE</scope>
    <source>
        <strain evidence="2">Subkaryonide 3.5</strain>
    </source>
</reference>
<reference evidence="2" key="3">
    <citation type="journal article" date="1994" name="Proc. Natl. Acad. Sci. U.S.A.">
        <title>A proposed superfamily of transposase genes: transposon-like elements in ciliated protozoa and a common "D35E" motif.</title>
        <authorList>
            <person name="Doak T.G."/>
            <person name="Doerder F.P."/>
            <person name="Jahn C.L."/>
            <person name="Herrick G."/>
        </authorList>
    </citation>
    <scope>NUCLEOTIDE SEQUENCE</scope>
    <source>
        <strain evidence="2">Subkaryonide 3.5</strain>
    </source>
</reference>
<dbReference type="InterPro" id="IPR036397">
    <property type="entry name" value="RNaseH_sf"/>
</dbReference>
<reference evidence="2" key="5">
    <citation type="journal article" date="1997" name="Mol. Biol. Evol.">
        <title>Selection on the protein-coding genes of the TBE1 family of transposable elements in the ciliates Oxytricha fallax and O. trifallax.</title>
        <authorList>
            <person name="Witherspoon D.J."/>
            <person name="Doak T.G."/>
            <person name="Williams K.R."/>
            <person name="Seegmiller A."/>
            <person name="Seger J."/>
            <person name="Herrick G."/>
        </authorList>
    </citation>
    <scope>NUCLEOTIDE SEQUENCE</scope>
    <source>
        <strain evidence="2">Subkaryonide 3.5</strain>
    </source>
</reference>
<sequence>MRDKNYKLLGSIYDEEYIDLVFKLRYGCDIYSDQVKPVLNYKSIALLLKRSPSTVRSHCLKAVQLKQLQMNSQPKRQSKFLQKHIDYLINEKTLKYWAHFSLDQRATMFHRQFPELKISAQSVANIYKRNGSRYKGVNRIKRVIDFTQPFYRNNLNYIYDQMQRAQQNNIKFIHSDEAVFTFNTFIQKSWYKRNSNIEVYDQKVKVQTMAILGGISEDAGLETYIIHPRSIKTEQYIKFLEQLREKYPEQEIILFVDNLSVHKTKETRKSYEQLGITPVFNVPYSPQFNGIEFYWGILKGHYKKLLLYHLMHDLPIDTVDFIKSSAKRVDNQLAQKCAKEGRVNVYKQVLELSQ</sequence>
<reference evidence="2" key="1">
    <citation type="journal article" date="1987" name="J. Protozool.">
        <title>Multiple sequence versions of the Oxytricha fallax 81-MAC alternate processing family.</title>
        <authorList>
            <person name="Herrick G."/>
            <person name="Cartinhour S.W."/>
            <person name="Williams K.R."/>
            <person name="Kotter K.P."/>
        </authorList>
    </citation>
    <scope>NUCLEOTIDE SEQUENCE</scope>
    <source>
        <strain evidence="2">Subkaryonide 3.5</strain>
    </source>
</reference>
<accession>P90561</accession>